<dbReference type="AlphaFoldDB" id="A0A9P6Y3I8"/>
<evidence type="ECO:0000313" key="1">
    <source>
        <dbReference type="EMBL" id="KAG1538626.1"/>
    </source>
</evidence>
<gene>
    <name evidence="1" type="ORF">G6F51_009658</name>
</gene>
<dbReference type="Proteomes" id="UP000717996">
    <property type="component" value="Unassembled WGS sequence"/>
</dbReference>
<protein>
    <submittedName>
        <fullName evidence="1">Uncharacterized protein</fullName>
    </submittedName>
</protein>
<accession>A0A9P6Y3I8</accession>
<sequence length="318" mass="36787">MLTNSNQLTARSFRHLEEKTDEQFALPTSTVDYLNLVIDGVDLKEYKKNMKDDPNEDEDVSNSLENNFRAYNQYLKDTEATLNVMLIYSFLKAVAKVVRKETSSGAELKVEETPLVAMKKQVKGYDKAHIYKADSTIKLCSLKKLEVLFLETSSHFGSEARVKSSFDHHKCLFRCLLILKTTADEFYLASTEAFSKLKVLFVHASDKTVCLWSLRFVEEDTAYELWLEGSLDLKIRFGDKIEQLPKALNFYWMMKCYLQQAVEAISELKSEHKETLKRYRFSSLIVENLFSFTNPSILKLNEREDKAGMGKFGPFYQK</sequence>
<dbReference type="OrthoDB" id="2279273at2759"/>
<reference evidence="1" key="1">
    <citation type="journal article" date="2020" name="Microb. Genom.">
        <title>Genetic diversity of clinical and environmental Mucorales isolates obtained from an investigation of mucormycosis cases among solid organ transplant recipients.</title>
        <authorList>
            <person name="Nguyen M.H."/>
            <person name="Kaul D."/>
            <person name="Muto C."/>
            <person name="Cheng S.J."/>
            <person name="Richter R.A."/>
            <person name="Bruno V.M."/>
            <person name="Liu G."/>
            <person name="Beyhan S."/>
            <person name="Sundermann A.J."/>
            <person name="Mounaud S."/>
            <person name="Pasculle A.W."/>
            <person name="Nierman W.C."/>
            <person name="Driscoll E."/>
            <person name="Cumbie R."/>
            <person name="Clancy C.J."/>
            <person name="Dupont C.L."/>
        </authorList>
    </citation>
    <scope>NUCLEOTIDE SEQUENCE</scope>
    <source>
        <strain evidence="1">GL16</strain>
    </source>
</reference>
<name>A0A9P6Y3I8_RHIOR</name>
<evidence type="ECO:0000313" key="2">
    <source>
        <dbReference type="Proteomes" id="UP000717996"/>
    </source>
</evidence>
<organism evidence="1 2">
    <name type="scientific">Rhizopus oryzae</name>
    <name type="common">Mucormycosis agent</name>
    <name type="synonym">Rhizopus arrhizus var. delemar</name>
    <dbReference type="NCBI Taxonomy" id="64495"/>
    <lineage>
        <taxon>Eukaryota</taxon>
        <taxon>Fungi</taxon>
        <taxon>Fungi incertae sedis</taxon>
        <taxon>Mucoromycota</taxon>
        <taxon>Mucoromycotina</taxon>
        <taxon>Mucoromycetes</taxon>
        <taxon>Mucorales</taxon>
        <taxon>Mucorineae</taxon>
        <taxon>Rhizopodaceae</taxon>
        <taxon>Rhizopus</taxon>
    </lineage>
</organism>
<proteinExistence type="predicted"/>
<comment type="caution">
    <text evidence="1">The sequence shown here is derived from an EMBL/GenBank/DDBJ whole genome shotgun (WGS) entry which is preliminary data.</text>
</comment>
<dbReference type="EMBL" id="JAANIT010001816">
    <property type="protein sequence ID" value="KAG1538626.1"/>
    <property type="molecule type" value="Genomic_DNA"/>
</dbReference>